<evidence type="ECO:0000256" key="1">
    <source>
        <dbReference type="ARBA" id="ARBA00008857"/>
    </source>
</evidence>
<protein>
    <submittedName>
        <fullName evidence="7">Site-specific integrase</fullName>
    </submittedName>
</protein>
<proteinExistence type="inferred from homology"/>
<evidence type="ECO:0000256" key="5">
    <source>
        <dbReference type="SAM" id="MobiDB-lite"/>
    </source>
</evidence>
<reference evidence="7 8" key="1">
    <citation type="submission" date="2019-07" db="EMBL/GenBank/DDBJ databases">
        <title>Insights of Desulfuromonas acetexigens electromicrobiology.</title>
        <authorList>
            <person name="Katuri K."/>
            <person name="Sapireddy V."/>
            <person name="Shaw D.R."/>
            <person name="Saikaly P."/>
        </authorList>
    </citation>
    <scope>NUCLEOTIDE SEQUENCE [LARGE SCALE GENOMIC DNA]</scope>
    <source>
        <strain evidence="7 8">2873</strain>
    </source>
</reference>
<dbReference type="GO" id="GO:0006310">
    <property type="term" value="P:DNA recombination"/>
    <property type="evidence" value="ECO:0007669"/>
    <property type="project" value="UniProtKB-KW"/>
</dbReference>
<keyword evidence="3" id="KW-0238">DNA-binding</keyword>
<dbReference type="SUPFAM" id="SSF56349">
    <property type="entry name" value="DNA breaking-rejoining enzymes"/>
    <property type="match status" value="1"/>
</dbReference>
<dbReference type="EMBL" id="VJVV01000004">
    <property type="protein sequence ID" value="TRO82218.1"/>
    <property type="molecule type" value="Genomic_DNA"/>
</dbReference>
<dbReference type="InterPro" id="IPR050808">
    <property type="entry name" value="Phage_Integrase"/>
</dbReference>
<dbReference type="InterPro" id="IPR011010">
    <property type="entry name" value="DNA_brk_join_enz"/>
</dbReference>
<evidence type="ECO:0000256" key="2">
    <source>
        <dbReference type="ARBA" id="ARBA00022908"/>
    </source>
</evidence>
<evidence type="ECO:0000313" key="8">
    <source>
        <dbReference type="Proteomes" id="UP000317155"/>
    </source>
</evidence>
<accession>A0A550JG93</accession>
<dbReference type="AlphaFoldDB" id="A0A550JG93"/>
<comment type="caution">
    <text evidence="7">The sequence shown here is derived from an EMBL/GenBank/DDBJ whole genome shotgun (WGS) entry which is preliminary data.</text>
</comment>
<evidence type="ECO:0000256" key="3">
    <source>
        <dbReference type="ARBA" id="ARBA00023125"/>
    </source>
</evidence>
<feature type="region of interest" description="Disordered" evidence="5">
    <location>
        <begin position="324"/>
        <end position="353"/>
    </location>
</feature>
<sequence>MALFDGLKKTKRKGVFFKDHPTRKHGVRPDRLLILRFTIGGKTYLETFGYTSEGKTELDAENKITEFRANYRAGKGPICLADDREIERRAAAEEEARQRREITVSQLISHFIEDHGKRKKRSWREDERALRKDLEPWANWRVKDVTRRDAKGLLDAIDQRGAPVQAFNVLCKARKMWNMAIMWEYAENNPFALLEAPRPYVPRNRVLTANEILIVWNALRNREGLSMSDEMSRALRLVLVTGQRPGEVIGMHSRELDGRWWTIPEERSKNKKAHRVYLTDMALDLIGAIPSDGYIFPSPKNAAQPIAGNAMALSLRRNILGADPGYPVKGEGGRNKKQAAKKAENPPPTNRIGVEHFRPHDLRRTVLTGMARLKIPRENRERVVNHSTDLLEEIYNLYDYDDEKRAALTLWAEYLQKITTGKSGANVVNLADRR</sequence>
<dbReference type="Proteomes" id="UP000317155">
    <property type="component" value="Unassembled WGS sequence"/>
</dbReference>
<evidence type="ECO:0000313" key="7">
    <source>
        <dbReference type="EMBL" id="TRO82218.1"/>
    </source>
</evidence>
<dbReference type="GO" id="GO:0015074">
    <property type="term" value="P:DNA integration"/>
    <property type="evidence" value="ECO:0007669"/>
    <property type="project" value="UniProtKB-KW"/>
</dbReference>
<dbReference type="PANTHER" id="PTHR30629:SF2">
    <property type="entry name" value="PROPHAGE INTEGRASE INTS-RELATED"/>
    <property type="match status" value="1"/>
</dbReference>
<dbReference type="InterPro" id="IPR013762">
    <property type="entry name" value="Integrase-like_cat_sf"/>
</dbReference>
<gene>
    <name evidence="7" type="ORF">FL622_06470</name>
</gene>
<evidence type="ECO:0000256" key="4">
    <source>
        <dbReference type="ARBA" id="ARBA00023172"/>
    </source>
</evidence>
<keyword evidence="2" id="KW-0229">DNA integration</keyword>
<dbReference type="Gene3D" id="1.10.443.10">
    <property type="entry name" value="Intergrase catalytic core"/>
    <property type="match status" value="1"/>
</dbReference>
<dbReference type="GO" id="GO:0003677">
    <property type="term" value="F:DNA binding"/>
    <property type="evidence" value="ECO:0007669"/>
    <property type="project" value="UniProtKB-KW"/>
</dbReference>
<dbReference type="Gene3D" id="1.10.150.130">
    <property type="match status" value="1"/>
</dbReference>
<dbReference type="CDD" id="cd00801">
    <property type="entry name" value="INT_P4_C"/>
    <property type="match status" value="1"/>
</dbReference>
<dbReference type="InterPro" id="IPR002104">
    <property type="entry name" value="Integrase_catalytic"/>
</dbReference>
<evidence type="ECO:0000259" key="6">
    <source>
        <dbReference type="Pfam" id="PF00589"/>
    </source>
</evidence>
<organism evidence="7 8">
    <name type="scientific">Trichloromonas acetexigens</name>
    <dbReference type="NCBI Taxonomy" id="38815"/>
    <lineage>
        <taxon>Bacteria</taxon>
        <taxon>Pseudomonadati</taxon>
        <taxon>Thermodesulfobacteriota</taxon>
        <taxon>Desulfuromonadia</taxon>
        <taxon>Desulfuromonadales</taxon>
        <taxon>Trichloromonadaceae</taxon>
        <taxon>Trichloromonas</taxon>
    </lineage>
</organism>
<keyword evidence="8" id="KW-1185">Reference proteome</keyword>
<dbReference type="InterPro" id="IPR010998">
    <property type="entry name" value="Integrase_recombinase_N"/>
</dbReference>
<dbReference type="OrthoDB" id="9775880at2"/>
<name>A0A550JG93_9BACT</name>
<comment type="similarity">
    <text evidence="1">Belongs to the 'phage' integrase family.</text>
</comment>
<dbReference type="PANTHER" id="PTHR30629">
    <property type="entry name" value="PROPHAGE INTEGRASE"/>
    <property type="match status" value="1"/>
</dbReference>
<feature type="domain" description="Tyr recombinase" evidence="6">
    <location>
        <begin position="206"/>
        <end position="395"/>
    </location>
</feature>
<dbReference type="RefSeq" id="WP_092057216.1">
    <property type="nucleotide sequence ID" value="NZ_FOJJ01000034.1"/>
</dbReference>
<keyword evidence="4" id="KW-0233">DNA recombination</keyword>
<dbReference type="Pfam" id="PF00589">
    <property type="entry name" value="Phage_integrase"/>
    <property type="match status" value="1"/>
</dbReference>